<reference evidence="3" key="1">
    <citation type="journal article" date="2019" name="Int. J. Syst. Evol. Microbiol.">
        <title>The Global Catalogue of Microorganisms (GCM) 10K type strain sequencing project: providing services to taxonomists for standard genome sequencing and annotation.</title>
        <authorList>
            <consortium name="The Broad Institute Genomics Platform"/>
            <consortium name="The Broad Institute Genome Sequencing Center for Infectious Disease"/>
            <person name="Wu L."/>
            <person name="Ma J."/>
        </authorList>
    </citation>
    <scope>NUCLEOTIDE SEQUENCE [LARGE SCALE GENOMIC DNA]</scope>
    <source>
        <strain evidence="3">KCTC 13193</strain>
    </source>
</reference>
<keyword evidence="3" id="KW-1185">Reference proteome</keyword>
<name>A0ABV7A936_9BACI</name>
<proteinExistence type="predicted"/>
<gene>
    <name evidence="2" type="ORF">ACFODW_14720</name>
</gene>
<evidence type="ECO:0000313" key="3">
    <source>
        <dbReference type="Proteomes" id="UP001595387"/>
    </source>
</evidence>
<comment type="caution">
    <text evidence="2">The sequence shown here is derived from an EMBL/GenBank/DDBJ whole genome shotgun (WGS) entry which is preliminary data.</text>
</comment>
<organism evidence="2 3">
    <name type="scientific">Virgibacillus sediminis</name>
    <dbReference type="NCBI Taxonomy" id="202260"/>
    <lineage>
        <taxon>Bacteria</taxon>
        <taxon>Bacillati</taxon>
        <taxon>Bacillota</taxon>
        <taxon>Bacilli</taxon>
        <taxon>Bacillales</taxon>
        <taxon>Bacillaceae</taxon>
        <taxon>Virgibacillus</taxon>
    </lineage>
</organism>
<sequence length="104" mass="11590">MGKRRLLTGIITGAAVGGIVSLFDKQTRDYTTEKLHTVKENSSYWIQHPSEAVHNVRTTLDKFSESFPDNASNVLSALESAEKQLEKVSGNRNGEVKQLEELDQ</sequence>
<dbReference type="RefSeq" id="WP_390307537.1">
    <property type="nucleotide sequence ID" value="NZ_JBHRRZ010000037.1"/>
</dbReference>
<feature type="region of interest" description="Disordered" evidence="1">
    <location>
        <begin position="85"/>
        <end position="104"/>
    </location>
</feature>
<evidence type="ECO:0000313" key="2">
    <source>
        <dbReference type="EMBL" id="MFC2949572.1"/>
    </source>
</evidence>
<dbReference type="Proteomes" id="UP001595387">
    <property type="component" value="Unassembled WGS sequence"/>
</dbReference>
<dbReference type="EMBL" id="JBHRRZ010000037">
    <property type="protein sequence ID" value="MFC2949572.1"/>
    <property type="molecule type" value="Genomic_DNA"/>
</dbReference>
<feature type="compositionally biased region" description="Basic and acidic residues" evidence="1">
    <location>
        <begin position="94"/>
        <end position="104"/>
    </location>
</feature>
<accession>A0ABV7A936</accession>
<evidence type="ECO:0000256" key="1">
    <source>
        <dbReference type="SAM" id="MobiDB-lite"/>
    </source>
</evidence>
<protein>
    <submittedName>
        <fullName evidence="2">YtxH domain-containing protein</fullName>
    </submittedName>
</protein>